<dbReference type="Proteomes" id="UP000657075">
    <property type="component" value="Unassembled WGS sequence"/>
</dbReference>
<dbReference type="EMBL" id="AP026830">
    <property type="protein sequence ID" value="BDR93509.1"/>
    <property type="molecule type" value="Genomic_DNA"/>
</dbReference>
<evidence type="ECO:0000313" key="2">
    <source>
        <dbReference type="EMBL" id="BDR93509.1"/>
    </source>
</evidence>
<dbReference type="OrthoDB" id="27028at2157"/>
<gene>
    <name evidence="3" type="ORF">GCM10007112_13140</name>
    <name evidence="2" type="ORF">Vsou_26020</name>
</gene>
<proteinExistence type="predicted"/>
<reference evidence="2" key="4">
    <citation type="journal article" date="2023" name="Microbiol. Resour. Announc.">
        <title>Complete Genome Sequence of Vulcanisaeta souniana Strain IC-059, a Hyperthermophilic Archaeon Isolated from Hot Spring Water in Japan.</title>
        <authorList>
            <person name="Kato S."/>
            <person name="Itoh T."/>
            <person name="Wu L."/>
            <person name="Ma J."/>
            <person name="Ohkuma M."/>
        </authorList>
    </citation>
    <scope>NUCLEOTIDE SEQUENCE</scope>
    <source>
        <strain evidence="2">JCM 11219</strain>
    </source>
</reference>
<evidence type="ECO:0000313" key="3">
    <source>
        <dbReference type="EMBL" id="GGI77689.1"/>
    </source>
</evidence>
<name>A0A830E9K6_9CREN</name>
<evidence type="ECO:0000313" key="5">
    <source>
        <dbReference type="Proteomes" id="UP001060771"/>
    </source>
</evidence>
<reference evidence="3" key="1">
    <citation type="journal article" date="2014" name="Int. J. Syst. Evol. Microbiol.">
        <title>Complete genome sequence of Corynebacterium casei LMG S-19264T (=DSM 44701T), isolated from a smear-ripened cheese.</title>
        <authorList>
            <consortium name="US DOE Joint Genome Institute (JGI-PGF)"/>
            <person name="Walter F."/>
            <person name="Albersmeier A."/>
            <person name="Kalinowski J."/>
            <person name="Ruckert C."/>
        </authorList>
    </citation>
    <scope>NUCLEOTIDE SEQUENCE</scope>
    <source>
        <strain evidence="3">JCM 11219</strain>
    </source>
</reference>
<dbReference type="RefSeq" id="WP_054844427.1">
    <property type="nucleotide sequence ID" value="NZ_AP026830.1"/>
</dbReference>
<reference evidence="5" key="3">
    <citation type="submission" date="2022-09" db="EMBL/GenBank/DDBJ databases">
        <title>Complete genome sequence of Vulcanisaeta souniana.</title>
        <authorList>
            <person name="Kato S."/>
            <person name="Itoh T."/>
            <person name="Ohkuma M."/>
        </authorList>
    </citation>
    <scope>NUCLEOTIDE SEQUENCE [LARGE SCALE GENOMIC DNA]</scope>
    <source>
        <strain evidence="5">JCM 11219</strain>
    </source>
</reference>
<keyword evidence="1" id="KW-0819">tRNA processing</keyword>
<accession>A0A830E9K6</accession>
<dbReference type="GO" id="GO:1902555">
    <property type="term" value="C:endoribonuclease complex"/>
    <property type="evidence" value="ECO:0007669"/>
    <property type="project" value="UniProtKB-ARBA"/>
</dbReference>
<reference evidence="3" key="2">
    <citation type="submission" date="2020-09" db="EMBL/GenBank/DDBJ databases">
        <authorList>
            <person name="Sun Q."/>
            <person name="Ohkuma M."/>
        </authorList>
    </citation>
    <scope>NUCLEOTIDE SEQUENCE</scope>
    <source>
        <strain evidence="3">JCM 11219</strain>
    </source>
</reference>
<dbReference type="AlphaFoldDB" id="A0A830E9K6"/>
<dbReference type="GO" id="GO:0008033">
    <property type="term" value="P:tRNA processing"/>
    <property type="evidence" value="ECO:0007669"/>
    <property type="project" value="UniProtKB-KW"/>
</dbReference>
<dbReference type="InterPro" id="IPR038085">
    <property type="entry name" value="Rnp2-like_sf"/>
</dbReference>
<sequence>MRYVIVDVYPREHLDRLIPELNNWFRLLAGKEAIGVELRIIAKYVGKGRLVIQVPTDLLSYLRSAIVMAGRESETAVITVKATGTMRKALAIASSMPYVFSDFEEQA</sequence>
<dbReference type="EMBL" id="BMNM01000004">
    <property type="protein sequence ID" value="GGI77689.1"/>
    <property type="molecule type" value="Genomic_DNA"/>
</dbReference>
<dbReference type="GeneID" id="76208142"/>
<keyword evidence="5" id="KW-1185">Reference proteome</keyword>
<evidence type="ECO:0000313" key="4">
    <source>
        <dbReference type="Proteomes" id="UP000657075"/>
    </source>
</evidence>
<protein>
    <submittedName>
        <fullName evidence="3">Uncharacterized protein</fullName>
    </submittedName>
</protein>
<evidence type="ECO:0000256" key="1">
    <source>
        <dbReference type="ARBA" id="ARBA00022694"/>
    </source>
</evidence>
<dbReference type="GO" id="GO:1990904">
    <property type="term" value="C:ribonucleoprotein complex"/>
    <property type="evidence" value="ECO:0007669"/>
    <property type="project" value="UniProtKB-ARBA"/>
</dbReference>
<dbReference type="Proteomes" id="UP001060771">
    <property type="component" value="Chromosome"/>
</dbReference>
<organism evidence="3 4">
    <name type="scientific">Vulcanisaeta souniana JCM 11219</name>
    <dbReference type="NCBI Taxonomy" id="1293586"/>
    <lineage>
        <taxon>Archaea</taxon>
        <taxon>Thermoproteota</taxon>
        <taxon>Thermoprotei</taxon>
        <taxon>Thermoproteales</taxon>
        <taxon>Thermoproteaceae</taxon>
        <taxon>Vulcanisaeta</taxon>
    </lineage>
</organism>
<dbReference type="SUPFAM" id="SSF160350">
    <property type="entry name" value="Rnp2-like"/>
    <property type="match status" value="1"/>
</dbReference>